<organism evidence="3 4">
    <name type="scientific">Colletotrichum kahawae</name>
    <name type="common">Coffee berry disease fungus</name>
    <dbReference type="NCBI Taxonomy" id="34407"/>
    <lineage>
        <taxon>Eukaryota</taxon>
        <taxon>Fungi</taxon>
        <taxon>Dikarya</taxon>
        <taxon>Ascomycota</taxon>
        <taxon>Pezizomycotina</taxon>
        <taxon>Sordariomycetes</taxon>
        <taxon>Hypocreomycetidae</taxon>
        <taxon>Glomerellales</taxon>
        <taxon>Glomerellaceae</taxon>
        <taxon>Colletotrichum</taxon>
        <taxon>Colletotrichum gloeosporioides species complex</taxon>
    </lineage>
</organism>
<accession>A0AAD9YUB5</accession>
<gene>
    <name evidence="3" type="ORF">CKAH01_12134</name>
</gene>
<dbReference type="SUPFAM" id="SSF53335">
    <property type="entry name" value="S-adenosyl-L-methionine-dependent methyltransferases"/>
    <property type="match status" value="1"/>
</dbReference>
<evidence type="ECO:0000313" key="3">
    <source>
        <dbReference type="EMBL" id="KAK2777310.1"/>
    </source>
</evidence>
<feature type="region of interest" description="Disordered" evidence="2">
    <location>
        <begin position="1"/>
        <end position="34"/>
    </location>
</feature>
<comment type="similarity">
    <text evidence="1">Belongs to the methyltransferase superfamily. LaeA methyltransferase family.</text>
</comment>
<sequence length="367" mass="40574">MSDNNSPTAAAPTGTERPQEPGQGAAAETTAASANEDNVAAAAAIAADEDADDNASLNGGSVARSTSTVADSIFESRLENGRTYHKYKDGSMRISESYEIGQRLIKGIKLIAHKAADIVHNLYLQTFDYALGTAPPNDENSNIGRVLDVGTGTGIWAIEFGEEHTDAEVIGVDLSPSQPQFVPPNVRFEIDDIEEPWAFSEPFDYIHSRMMKGSIRDWEKFIQSCFDNLTPGGYLELNDVDFFPKSDDDSIPKDSKLMRAFTLCFEALEKLGSPFEGFSHFESMLTEIGFEDVNVKRFKWPTNPWPLDKKHKNLGEWNNENLSPNLDGLLMAPLTRALDMSKAEVHILAMEARKEINNTSIHAYFDV</sequence>
<proteinExistence type="inferred from homology"/>
<dbReference type="Pfam" id="PF13489">
    <property type="entry name" value="Methyltransf_23"/>
    <property type="match status" value="1"/>
</dbReference>
<keyword evidence="3" id="KW-0808">Transferase</keyword>
<name>A0AAD9YUB5_COLKA</name>
<feature type="compositionally biased region" description="Low complexity" evidence="2">
    <location>
        <begin position="25"/>
        <end position="34"/>
    </location>
</feature>
<protein>
    <submittedName>
        <fullName evidence="3">Methyltransferase domain-containing protein</fullName>
    </submittedName>
</protein>
<dbReference type="InterPro" id="IPR029063">
    <property type="entry name" value="SAM-dependent_MTases_sf"/>
</dbReference>
<evidence type="ECO:0000313" key="4">
    <source>
        <dbReference type="Proteomes" id="UP001281614"/>
    </source>
</evidence>
<keyword evidence="3" id="KW-0489">Methyltransferase</keyword>
<dbReference type="PANTHER" id="PTHR43591:SF31">
    <property type="entry name" value="LAEA-LIKE, PUTATIVE (AFU_ORTHOLOGUE AFUA_8G01930)-RELATED"/>
    <property type="match status" value="1"/>
</dbReference>
<dbReference type="EMBL" id="VYYT01000020">
    <property type="protein sequence ID" value="KAK2777310.1"/>
    <property type="molecule type" value="Genomic_DNA"/>
</dbReference>
<comment type="caution">
    <text evidence="3">The sequence shown here is derived from an EMBL/GenBank/DDBJ whole genome shotgun (WGS) entry which is preliminary data.</text>
</comment>
<dbReference type="PANTHER" id="PTHR43591">
    <property type="entry name" value="METHYLTRANSFERASE"/>
    <property type="match status" value="1"/>
</dbReference>
<evidence type="ECO:0000256" key="2">
    <source>
        <dbReference type="SAM" id="MobiDB-lite"/>
    </source>
</evidence>
<reference evidence="3" key="1">
    <citation type="submission" date="2023-02" db="EMBL/GenBank/DDBJ databases">
        <title>Colletotrichum kahawae CIFC_Que2 genome sequencing and assembly.</title>
        <authorList>
            <person name="Baroncelli R."/>
        </authorList>
    </citation>
    <scope>NUCLEOTIDE SEQUENCE</scope>
    <source>
        <strain evidence="3">CIFC_Que2</strain>
    </source>
</reference>
<dbReference type="GO" id="GO:0032259">
    <property type="term" value="P:methylation"/>
    <property type="evidence" value="ECO:0007669"/>
    <property type="project" value="UniProtKB-KW"/>
</dbReference>
<keyword evidence="4" id="KW-1185">Reference proteome</keyword>
<dbReference type="Proteomes" id="UP001281614">
    <property type="component" value="Unassembled WGS sequence"/>
</dbReference>
<dbReference type="CDD" id="cd02440">
    <property type="entry name" value="AdoMet_MTases"/>
    <property type="match status" value="1"/>
</dbReference>
<dbReference type="AlphaFoldDB" id="A0AAD9YUB5"/>
<evidence type="ECO:0000256" key="1">
    <source>
        <dbReference type="ARBA" id="ARBA00038158"/>
    </source>
</evidence>
<dbReference type="Gene3D" id="3.40.50.150">
    <property type="entry name" value="Vaccinia Virus protein VP39"/>
    <property type="match status" value="1"/>
</dbReference>
<dbReference type="GO" id="GO:0008168">
    <property type="term" value="F:methyltransferase activity"/>
    <property type="evidence" value="ECO:0007669"/>
    <property type="project" value="UniProtKB-KW"/>
</dbReference>